<evidence type="ECO:0000313" key="5">
    <source>
        <dbReference type="EMBL" id="GGT96548.1"/>
    </source>
</evidence>
<keyword evidence="1" id="KW-0560">Oxidoreductase</keyword>
<evidence type="ECO:0000259" key="3">
    <source>
        <dbReference type="Pfam" id="PF16293"/>
    </source>
</evidence>
<gene>
    <name evidence="5" type="ORF">GCM10007116_12700</name>
    <name evidence="4" type="ORF">HS1genome_2203</name>
</gene>
<dbReference type="RefSeq" id="WP_126451071.1">
    <property type="nucleotide sequence ID" value="NZ_AP018553.1"/>
</dbReference>
<feature type="domain" description="UCP032676 C2H2 type zinc-finger" evidence="3">
    <location>
        <begin position="2"/>
        <end position="57"/>
    </location>
</feature>
<evidence type="ECO:0000313" key="6">
    <source>
        <dbReference type="Proteomes" id="UP000276741"/>
    </source>
</evidence>
<accession>A0A348B6L2</accession>
<keyword evidence="6" id="KW-1185">Reference proteome</keyword>
<organism evidence="4 6">
    <name type="scientific">Sulfodiicoccus acidiphilus</name>
    <dbReference type="NCBI Taxonomy" id="1670455"/>
    <lineage>
        <taxon>Archaea</taxon>
        <taxon>Thermoproteota</taxon>
        <taxon>Thermoprotei</taxon>
        <taxon>Sulfolobales</taxon>
        <taxon>Sulfolobaceae</taxon>
        <taxon>Sulfodiicoccus</taxon>
    </lineage>
</organism>
<dbReference type="Pfam" id="PF16293">
    <property type="entry name" value="zf-C2H2_9"/>
    <property type="match status" value="1"/>
</dbReference>
<dbReference type="Proteomes" id="UP000276741">
    <property type="component" value="Chromosome"/>
</dbReference>
<protein>
    <submittedName>
        <fullName evidence="4">TenA family transcriptional regulator</fullName>
    </submittedName>
</protein>
<name>A0A348B6L2_9CREN</name>
<dbReference type="Pfam" id="PF03070">
    <property type="entry name" value="TENA_THI-4"/>
    <property type="match status" value="1"/>
</dbReference>
<sequence length="296" mass="34531">MLCPVCEVRLGSFRGAAAHFSGEANRSDVGHVMWLNRNITKIKLEEGELEEELRSFFEFKDLKSWIIRRFVRRFYGDSPHPFLAAMQRPSRELLLGYVLEHQHFLRQWARSLAHVMASTEDDDVYRMELKNVSEEFVGYDGRLPHFELLIKMGESLGWDRGRILSTPPLRGTMDAIFTWRRIAETRSWIEIMAAMHCLELVAHKEIRKYGAKMTYFDPSILSDSKYPLEVREFLREGYEADVEHSEESLEVASKWAREKGVEEQTQVTVLKSLEAFDTYLTSRLERAYLLGEKIVG</sequence>
<dbReference type="EMBL" id="BMQS01000010">
    <property type="protein sequence ID" value="GGT96548.1"/>
    <property type="molecule type" value="Genomic_DNA"/>
</dbReference>
<dbReference type="PANTHER" id="PTHR40279">
    <property type="entry name" value="PQQC-LIKE PROTEIN"/>
    <property type="match status" value="1"/>
</dbReference>
<dbReference type="Gene3D" id="1.20.910.10">
    <property type="entry name" value="Heme oxygenase-like"/>
    <property type="match status" value="1"/>
</dbReference>
<dbReference type="AlphaFoldDB" id="A0A348B6L2"/>
<evidence type="ECO:0000259" key="2">
    <source>
        <dbReference type="Pfam" id="PF03070"/>
    </source>
</evidence>
<evidence type="ECO:0000256" key="1">
    <source>
        <dbReference type="ARBA" id="ARBA00023002"/>
    </source>
</evidence>
<reference evidence="5" key="1">
    <citation type="journal article" date="2014" name="Int. J. Syst. Evol. Microbiol.">
        <title>Complete genome sequence of Corynebacterium casei LMG S-19264T (=DSM 44701T), isolated from a smear-ripened cheese.</title>
        <authorList>
            <consortium name="US DOE Joint Genome Institute (JGI-PGF)"/>
            <person name="Walter F."/>
            <person name="Albersmeier A."/>
            <person name="Kalinowski J."/>
            <person name="Ruckert C."/>
        </authorList>
    </citation>
    <scope>NUCLEOTIDE SEQUENCE</scope>
    <source>
        <strain evidence="5">JCM 31740</strain>
    </source>
</reference>
<dbReference type="SUPFAM" id="SSF48613">
    <property type="entry name" value="Heme oxygenase-like"/>
    <property type="match status" value="1"/>
</dbReference>
<dbReference type="Proteomes" id="UP000616143">
    <property type="component" value="Unassembled WGS sequence"/>
</dbReference>
<dbReference type="GO" id="GO:0016491">
    <property type="term" value="F:oxidoreductase activity"/>
    <property type="evidence" value="ECO:0007669"/>
    <property type="project" value="UniProtKB-KW"/>
</dbReference>
<dbReference type="OrthoDB" id="56558at2157"/>
<dbReference type="KEGG" id="sacd:HS1genome_2203"/>
<dbReference type="GeneID" id="38667659"/>
<dbReference type="EMBL" id="AP018553">
    <property type="protein sequence ID" value="BBD73814.1"/>
    <property type="molecule type" value="Genomic_DNA"/>
</dbReference>
<proteinExistence type="predicted"/>
<dbReference type="PANTHER" id="PTHR40279:SF3">
    <property type="entry name" value="4-AMINOBENZOATE SYNTHASE"/>
    <property type="match status" value="1"/>
</dbReference>
<dbReference type="InterPro" id="IPR032553">
    <property type="entry name" value="UCP032676_Znf-C2H2"/>
</dbReference>
<dbReference type="InterPro" id="IPR004305">
    <property type="entry name" value="Thiaminase-2/PQQC"/>
</dbReference>
<reference evidence="4" key="3">
    <citation type="journal article" date="2019" name="BMC Res. Notes">
        <title>Complete genome sequence of the Sulfodiicoccus acidiphilus strain HS-1T, the first crenarchaeon that lacks polB3, isolated from an acidic hot spring in Ohwaku-dani, Hakone, Japan.</title>
        <authorList>
            <person name="Sakai H.D."/>
            <person name="Kurosawa N."/>
        </authorList>
    </citation>
    <scope>NUCLEOTIDE SEQUENCE</scope>
    <source>
        <strain evidence="4">HS-1</strain>
    </source>
</reference>
<reference evidence="6" key="2">
    <citation type="submission" date="2018-04" db="EMBL/GenBank/DDBJ databases">
        <title>Complete genome sequence of Sulfodiicoccus acidiphilus strain HS-1.</title>
        <authorList>
            <person name="Sakai H.D."/>
            <person name="Kurosawa N."/>
        </authorList>
    </citation>
    <scope>NUCLEOTIDE SEQUENCE [LARGE SCALE GENOMIC DNA]</scope>
    <source>
        <strain evidence="6">HS-1</strain>
    </source>
</reference>
<dbReference type="InterPro" id="IPR039068">
    <property type="entry name" value="PqqC-like"/>
</dbReference>
<reference evidence="5" key="4">
    <citation type="submission" date="2020-09" db="EMBL/GenBank/DDBJ databases">
        <authorList>
            <person name="Sun Q."/>
            <person name="Ohkuma M."/>
        </authorList>
    </citation>
    <scope>NUCLEOTIDE SEQUENCE</scope>
    <source>
        <strain evidence="5">JCM 31740</strain>
    </source>
</reference>
<dbReference type="InterPro" id="IPR016084">
    <property type="entry name" value="Haem_Oase-like_multi-hlx"/>
</dbReference>
<feature type="domain" description="Thiaminase-2/PQQC" evidence="2">
    <location>
        <begin position="74"/>
        <end position="284"/>
    </location>
</feature>
<evidence type="ECO:0000313" key="4">
    <source>
        <dbReference type="EMBL" id="BBD73814.1"/>
    </source>
</evidence>